<keyword evidence="4" id="KW-1185">Reference proteome</keyword>
<dbReference type="GO" id="GO:0016491">
    <property type="term" value="F:oxidoreductase activity"/>
    <property type="evidence" value="ECO:0007669"/>
    <property type="project" value="UniProtKB-KW"/>
</dbReference>
<dbReference type="Proteomes" id="UP000015543">
    <property type="component" value="Chromosome"/>
</dbReference>
<dbReference type="PANTHER" id="PTHR42949">
    <property type="entry name" value="ANAEROBIC GLYCEROL-3-PHOSPHATE DEHYDROGENASE SUBUNIT B"/>
    <property type="match status" value="1"/>
</dbReference>
<dbReference type="Pfam" id="PF07992">
    <property type="entry name" value="Pyr_redox_2"/>
    <property type="match status" value="1"/>
</dbReference>
<dbReference type="RefSeq" id="WP_020963127.1">
    <property type="nucleotide sequence ID" value="NC_022093.1"/>
</dbReference>
<name>S5Z8X5_9CREN</name>
<dbReference type="SUPFAM" id="SSF51905">
    <property type="entry name" value="FAD/NAD(P)-binding domain"/>
    <property type="match status" value="1"/>
</dbReference>
<keyword evidence="1" id="KW-0560">Oxidoreductase</keyword>
<dbReference type="GeneID" id="16574126"/>
<evidence type="ECO:0000256" key="1">
    <source>
        <dbReference type="ARBA" id="ARBA00023002"/>
    </source>
</evidence>
<dbReference type="eggNOG" id="arCOG01295">
    <property type="taxonomic scope" value="Archaea"/>
</dbReference>
<dbReference type="PRINTS" id="PR00469">
    <property type="entry name" value="PNDRDTASEII"/>
</dbReference>
<organism evidence="3 4">
    <name type="scientific">Thermofilum adornatum</name>
    <dbReference type="NCBI Taxonomy" id="1365176"/>
    <lineage>
        <taxon>Archaea</taxon>
        <taxon>Thermoproteota</taxon>
        <taxon>Thermoprotei</taxon>
        <taxon>Thermofilales</taxon>
        <taxon>Thermofilaceae</taxon>
        <taxon>Thermofilum</taxon>
    </lineage>
</organism>
<sequence length="417" mass="46156">MKEIRKDVVVVGGGPSGLAATAKLAELGYDVALVESGDELGGILIQCIHDGFGTKLFGKALSGPEFAGNFIEKVRGLGTDTFLQTHVTSVERRDGHWILEAVSPKEVIKFISKAIVYATGCRERTPFEILLGGTRPAGVYTAGMVQRLVNLYGVLPGKRVLIVGGGDVGMIVARHLYLEGVEDLLVVFPEPWFVGLPRNVQQCILDFGIQFRPRTIVKEIVGKEKVKGAILVKVDENWRPIKGTEEFYPCDSVVFSVGLVPNASKLEELGADIDPRTRGPVVNEYFETTLKGVFAVGNLLTPFDYVDDAVETAFIAAEGVSKFLNNEPKREKPLPIRPGRKVRLYIPHRIEWLQGRDLTLFFRPSVEEANAKISLKLGDLEVYYTRRPYVRPSLLERIVLPRDRIGEKDGEVVLDVE</sequence>
<evidence type="ECO:0000259" key="2">
    <source>
        <dbReference type="Pfam" id="PF07992"/>
    </source>
</evidence>
<dbReference type="InterPro" id="IPR036188">
    <property type="entry name" value="FAD/NAD-bd_sf"/>
</dbReference>
<dbReference type="AlphaFoldDB" id="S5Z8X5"/>
<dbReference type="PRINTS" id="PR00368">
    <property type="entry name" value="FADPNR"/>
</dbReference>
<gene>
    <name evidence="3" type="ORF">N186_07410</name>
</gene>
<evidence type="ECO:0000313" key="3">
    <source>
        <dbReference type="EMBL" id="AGT35820.1"/>
    </source>
</evidence>
<dbReference type="PANTHER" id="PTHR42949:SF3">
    <property type="entry name" value="ANAEROBIC GLYCEROL-3-PHOSPHATE DEHYDROGENASE SUBUNIT B"/>
    <property type="match status" value="1"/>
</dbReference>
<dbReference type="Gene3D" id="3.50.50.60">
    <property type="entry name" value="FAD/NAD(P)-binding domain"/>
    <property type="match status" value="2"/>
</dbReference>
<feature type="domain" description="FAD/NAD(P)-binding" evidence="2">
    <location>
        <begin position="6"/>
        <end position="301"/>
    </location>
</feature>
<proteinExistence type="predicted"/>
<dbReference type="KEGG" id="thb:N186_07410"/>
<dbReference type="EMBL" id="CP006646">
    <property type="protein sequence ID" value="AGT35820.1"/>
    <property type="molecule type" value="Genomic_DNA"/>
</dbReference>
<protein>
    <recommendedName>
        <fullName evidence="2">FAD/NAD(P)-binding domain-containing protein</fullName>
    </recommendedName>
</protein>
<dbReference type="InterPro" id="IPR023753">
    <property type="entry name" value="FAD/NAD-binding_dom"/>
</dbReference>
<dbReference type="HOGENOM" id="CLU_030705_0_0_2"/>
<evidence type="ECO:0000313" key="4">
    <source>
        <dbReference type="Proteomes" id="UP000015543"/>
    </source>
</evidence>
<dbReference type="OrthoDB" id="27340at2157"/>
<dbReference type="PATRIC" id="fig|1365176.7.peg.1463"/>
<accession>S5Z8X5</accession>
<reference evidence="3 4" key="1">
    <citation type="journal article" date="2013" name="Genome Announc.">
        <title>Complete Genomic Sequence of 'Thermofilum adornatus' Strain 1910bT, a Hyperthermophilic Anaerobic Organotrophic Crenarchaeon.</title>
        <authorList>
            <person name="Dominova I.N."/>
            <person name="Kublanov I.V."/>
            <person name="Podosokorskaya O.A."/>
            <person name="Derbikova K.S."/>
            <person name="Patrushev M.V."/>
            <person name="Toshchakov S.V."/>
        </authorList>
    </citation>
    <scope>NUCLEOTIDE SEQUENCE [LARGE SCALE GENOMIC DNA]</scope>
    <source>
        <strain evidence="4">1910b</strain>
    </source>
</reference>
<dbReference type="InterPro" id="IPR051691">
    <property type="entry name" value="Metab_Enz_Cyan_OpOx_G3PDH"/>
</dbReference>